<comment type="caution">
    <text evidence="1">The sequence shown here is derived from an EMBL/GenBank/DDBJ whole genome shotgun (WGS) entry which is preliminary data.</text>
</comment>
<sequence length="144" mass="15145">MASGVYLPTFEDILETALTLSWDAEDHQAALYNSTRASAADYNNDTAYSTTNEIVGTGYDAGGEIVEGTAFTRPGAGVMRFSSNAFQWEESTLSGVAHIDVYAAAVAGDPLMFGVTISPVNTADGTLLVTPHSNGLVMFDLTPP</sequence>
<protein>
    <submittedName>
        <fullName evidence="1">Uncharacterized protein</fullName>
    </submittedName>
</protein>
<gene>
    <name evidence="1" type="ORF">ITP53_11250</name>
</gene>
<evidence type="ECO:0000313" key="1">
    <source>
        <dbReference type="EMBL" id="MBF8186314.1"/>
    </source>
</evidence>
<dbReference type="EMBL" id="JADOGI010000026">
    <property type="protein sequence ID" value="MBF8186314.1"/>
    <property type="molecule type" value="Genomic_DNA"/>
</dbReference>
<dbReference type="RefSeq" id="WP_195895293.1">
    <property type="nucleotide sequence ID" value="NZ_JADOGI010000026.1"/>
</dbReference>
<organism evidence="1 2">
    <name type="scientific">Nonomuraea cypriaca</name>
    <dbReference type="NCBI Taxonomy" id="1187855"/>
    <lineage>
        <taxon>Bacteria</taxon>
        <taxon>Bacillati</taxon>
        <taxon>Actinomycetota</taxon>
        <taxon>Actinomycetes</taxon>
        <taxon>Streptosporangiales</taxon>
        <taxon>Streptosporangiaceae</taxon>
        <taxon>Nonomuraea</taxon>
    </lineage>
</organism>
<dbReference type="AlphaFoldDB" id="A0A931AA57"/>
<keyword evidence="2" id="KW-1185">Reference proteome</keyword>
<evidence type="ECO:0000313" key="2">
    <source>
        <dbReference type="Proteomes" id="UP000605361"/>
    </source>
</evidence>
<proteinExistence type="predicted"/>
<accession>A0A931AA57</accession>
<reference evidence="1" key="1">
    <citation type="submission" date="2020-11" db="EMBL/GenBank/DDBJ databases">
        <title>Whole-genome analyses of Nonomuraea sp. K274.</title>
        <authorList>
            <person name="Veyisoglu A."/>
        </authorList>
    </citation>
    <scope>NUCLEOTIDE SEQUENCE</scope>
    <source>
        <strain evidence="1">K274</strain>
    </source>
</reference>
<name>A0A931AA57_9ACTN</name>
<dbReference type="Proteomes" id="UP000605361">
    <property type="component" value="Unassembled WGS sequence"/>
</dbReference>